<feature type="domain" description="Cyclin C-terminal" evidence="7">
    <location>
        <begin position="203"/>
        <end position="322"/>
    </location>
</feature>
<organism evidence="8 9">
    <name type="scientific">Mikania micrantha</name>
    <name type="common">bitter vine</name>
    <dbReference type="NCBI Taxonomy" id="192012"/>
    <lineage>
        <taxon>Eukaryota</taxon>
        <taxon>Viridiplantae</taxon>
        <taxon>Streptophyta</taxon>
        <taxon>Embryophyta</taxon>
        <taxon>Tracheophyta</taxon>
        <taxon>Spermatophyta</taxon>
        <taxon>Magnoliopsida</taxon>
        <taxon>eudicotyledons</taxon>
        <taxon>Gunneridae</taxon>
        <taxon>Pentapetalae</taxon>
        <taxon>asterids</taxon>
        <taxon>campanulids</taxon>
        <taxon>Asterales</taxon>
        <taxon>Asteraceae</taxon>
        <taxon>Asteroideae</taxon>
        <taxon>Heliantheae alliance</taxon>
        <taxon>Eupatorieae</taxon>
        <taxon>Mikania</taxon>
    </lineage>
</organism>
<dbReference type="InterPro" id="IPR036915">
    <property type="entry name" value="Cyclin-like_sf"/>
</dbReference>
<evidence type="ECO:0000256" key="2">
    <source>
        <dbReference type="ARBA" id="ARBA00022618"/>
    </source>
</evidence>
<dbReference type="InterPro" id="IPR048258">
    <property type="entry name" value="Cyclins_cyclin-box"/>
</dbReference>
<dbReference type="Pfam" id="PF02984">
    <property type="entry name" value="Cyclin_C"/>
    <property type="match status" value="1"/>
</dbReference>
<dbReference type="CDD" id="cd20543">
    <property type="entry name" value="CYCLIN_AtCycD-like_rpt1"/>
    <property type="match status" value="1"/>
</dbReference>
<dbReference type="PANTHER" id="PTHR10177">
    <property type="entry name" value="CYCLINS"/>
    <property type="match status" value="1"/>
</dbReference>
<dbReference type="SMART" id="SM00385">
    <property type="entry name" value="CYCLIN"/>
    <property type="match status" value="1"/>
</dbReference>
<keyword evidence="3 5" id="KW-0195">Cyclin</keyword>
<evidence type="ECO:0000259" key="6">
    <source>
        <dbReference type="SMART" id="SM00385"/>
    </source>
</evidence>
<dbReference type="EMBL" id="SZYD01000005">
    <property type="protein sequence ID" value="KAD6119559.1"/>
    <property type="molecule type" value="Genomic_DNA"/>
</dbReference>
<evidence type="ECO:0000256" key="5">
    <source>
        <dbReference type="RuleBase" id="RU000383"/>
    </source>
</evidence>
<feature type="domain" description="Cyclin-like" evidence="6">
    <location>
        <begin position="106"/>
        <end position="194"/>
    </location>
</feature>
<keyword evidence="4" id="KW-0131">Cell cycle</keyword>
<evidence type="ECO:0000313" key="8">
    <source>
        <dbReference type="EMBL" id="KAD6119559.1"/>
    </source>
</evidence>
<dbReference type="Gene3D" id="1.10.472.10">
    <property type="entry name" value="Cyclin-like"/>
    <property type="match status" value="2"/>
</dbReference>
<dbReference type="CDD" id="cd20544">
    <property type="entry name" value="CYCLIN_AtCycD-like_rpt2"/>
    <property type="match status" value="1"/>
</dbReference>
<evidence type="ECO:0000259" key="7">
    <source>
        <dbReference type="SMART" id="SM01332"/>
    </source>
</evidence>
<dbReference type="SMART" id="SM01332">
    <property type="entry name" value="Cyclin_C"/>
    <property type="match status" value="1"/>
</dbReference>
<dbReference type="Proteomes" id="UP000326396">
    <property type="component" value="Linkage Group LG13"/>
</dbReference>
<sequence length="477" mass="53860">MAPCLDFAAANLLCEEDNDNISYDDDGDVDDYIGLDWNISQNHYQNLDLTMNFEKEYSVFDLPLQNDARLNLLNSKEHEQFVGFVDYLNKLKNQTLFLVARQQAVDWISKVHAQFNFGPLCAYLSVNYLDRFLAAYELPIDKPWMMQLLAVTCLSLAAKMEETEIPMILDLQSCESRFMFEAKTIQRMELLVLSTLKWRMQSVTPFCFIDSFIRKLNKDGEGQSQSQTDSRSLILKSAQLILGLIQGIDFLEFQPSEIAAAVAISVVGIEVEKTQISALCEHLKKEKVLKCLEVVIKGCTMSFGSGTLVSLPESPIAIISDFLLGLDQLPRHRAWYLLINVLVWGVGSFDHFFSLWRDQPKTIDQENENEDQVLEYLKLVGTSLVAIVLMRDGTMVGTLTTSLGVRSRGKLFLTLNRVTTLVVIAALTLQEPYSTGLFLKKGWNWSLCARGCGDKKVHQLGRGFNHHTLLSSKKVVG</sequence>
<evidence type="ECO:0000256" key="4">
    <source>
        <dbReference type="ARBA" id="ARBA00023306"/>
    </source>
</evidence>
<comment type="similarity">
    <text evidence="1">Belongs to the cyclin family. Cyclin D subfamily.</text>
</comment>
<dbReference type="InterPro" id="IPR006671">
    <property type="entry name" value="Cyclin_N"/>
</dbReference>
<dbReference type="AlphaFoldDB" id="A0A5N6PCV5"/>
<keyword evidence="2" id="KW-0132">Cell division</keyword>
<gene>
    <name evidence="8" type="ORF">E3N88_10830</name>
</gene>
<dbReference type="InterPro" id="IPR039361">
    <property type="entry name" value="Cyclin"/>
</dbReference>
<keyword evidence="9" id="KW-1185">Reference proteome</keyword>
<name>A0A5N6PCV5_9ASTR</name>
<evidence type="ECO:0000256" key="3">
    <source>
        <dbReference type="ARBA" id="ARBA00023127"/>
    </source>
</evidence>
<protein>
    <submittedName>
        <fullName evidence="8">Uncharacterized protein</fullName>
    </submittedName>
</protein>
<dbReference type="OrthoDB" id="5590282at2759"/>
<dbReference type="GO" id="GO:0051301">
    <property type="term" value="P:cell division"/>
    <property type="evidence" value="ECO:0007669"/>
    <property type="project" value="UniProtKB-KW"/>
</dbReference>
<dbReference type="InterPro" id="IPR004367">
    <property type="entry name" value="Cyclin_C-dom"/>
</dbReference>
<dbReference type="Pfam" id="PF00134">
    <property type="entry name" value="Cyclin_N"/>
    <property type="match status" value="1"/>
</dbReference>
<dbReference type="FunFam" id="1.10.472.10:FF:000040">
    <property type="entry name" value="D6-type cyclin"/>
    <property type="match status" value="1"/>
</dbReference>
<dbReference type="FunFam" id="1.10.472.10:FF:000034">
    <property type="entry name" value="D2/4-type cyclin"/>
    <property type="match status" value="1"/>
</dbReference>
<reference evidence="8 9" key="1">
    <citation type="submission" date="2019-05" db="EMBL/GenBank/DDBJ databases">
        <title>Mikania micrantha, genome provides insights into the molecular mechanism of rapid growth.</title>
        <authorList>
            <person name="Liu B."/>
        </authorList>
    </citation>
    <scope>NUCLEOTIDE SEQUENCE [LARGE SCALE GENOMIC DNA]</scope>
    <source>
        <strain evidence="8">NLD-2019</strain>
        <tissue evidence="8">Leaf</tissue>
    </source>
</reference>
<dbReference type="SUPFAM" id="SSF47954">
    <property type="entry name" value="Cyclin-like"/>
    <property type="match status" value="2"/>
</dbReference>
<comment type="caution">
    <text evidence="8">The sequence shown here is derived from an EMBL/GenBank/DDBJ whole genome shotgun (WGS) entry which is preliminary data.</text>
</comment>
<dbReference type="PROSITE" id="PS00292">
    <property type="entry name" value="CYCLINS"/>
    <property type="match status" value="1"/>
</dbReference>
<accession>A0A5N6PCV5</accession>
<evidence type="ECO:0000313" key="9">
    <source>
        <dbReference type="Proteomes" id="UP000326396"/>
    </source>
</evidence>
<evidence type="ECO:0000256" key="1">
    <source>
        <dbReference type="ARBA" id="ARBA00009065"/>
    </source>
</evidence>
<proteinExistence type="inferred from homology"/>
<dbReference type="InterPro" id="IPR013763">
    <property type="entry name" value="Cyclin-like_dom"/>
</dbReference>